<keyword evidence="5 6" id="KW-0472">Membrane</keyword>
<feature type="transmembrane region" description="Helical" evidence="6">
    <location>
        <begin position="148"/>
        <end position="171"/>
    </location>
</feature>
<proteinExistence type="inferred from homology"/>
<feature type="domain" description="EamA" evidence="7">
    <location>
        <begin position="7"/>
        <end position="137"/>
    </location>
</feature>
<dbReference type="InterPro" id="IPR000620">
    <property type="entry name" value="EamA_dom"/>
</dbReference>
<evidence type="ECO:0000256" key="2">
    <source>
        <dbReference type="ARBA" id="ARBA00007362"/>
    </source>
</evidence>
<dbReference type="InterPro" id="IPR050638">
    <property type="entry name" value="AA-Vitamin_Transporters"/>
</dbReference>
<evidence type="ECO:0000256" key="5">
    <source>
        <dbReference type="ARBA" id="ARBA00023136"/>
    </source>
</evidence>
<feature type="transmembrane region" description="Helical" evidence="6">
    <location>
        <begin position="192"/>
        <end position="213"/>
    </location>
</feature>
<dbReference type="PANTHER" id="PTHR32322">
    <property type="entry name" value="INNER MEMBRANE TRANSPORTER"/>
    <property type="match status" value="1"/>
</dbReference>
<dbReference type="SUPFAM" id="SSF103481">
    <property type="entry name" value="Multidrug resistance efflux transporter EmrE"/>
    <property type="match status" value="2"/>
</dbReference>
<keyword evidence="3 6" id="KW-0812">Transmembrane</keyword>
<comment type="caution">
    <text evidence="8">The sequence shown here is derived from an EMBL/GenBank/DDBJ whole genome shotgun (WGS) entry which is preliminary data.</text>
</comment>
<dbReference type="PANTHER" id="PTHR32322:SF2">
    <property type="entry name" value="EAMA DOMAIN-CONTAINING PROTEIN"/>
    <property type="match status" value="1"/>
</dbReference>
<evidence type="ECO:0000256" key="6">
    <source>
        <dbReference type="SAM" id="Phobius"/>
    </source>
</evidence>
<dbReference type="InterPro" id="IPR037185">
    <property type="entry name" value="EmrE-like"/>
</dbReference>
<feature type="transmembrane region" description="Helical" evidence="6">
    <location>
        <begin position="253"/>
        <end position="275"/>
    </location>
</feature>
<reference evidence="8 9" key="1">
    <citation type="submission" date="2018-01" db="EMBL/GenBank/DDBJ databases">
        <title>Draft genome sequence of Paucibacter aquatile CR182 isolated from freshwater of the Nakdong River.</title>
        <authorList>
            <person name="Choi A."/>
            <person name="Chung E.J."/>
        </authorList>
    </citation>
    <scope>NUCLEOTIDE SEQUENCE [LARGE SCALE GENOMIC DNA]</scope>
    <source>
        <strain evidence="8 9">CR182</strain>
    </source>
</reference>
<accession>A0A2N8KSI8</accession>
<keyword evidence="9" id="KW-1185">Reference proteome</keyword>
<name>A0A2N8KSI8_9BURK</name>
<gene>
    <name evidence="8" type="ORF">C1O66_22110</name>
</gene>
<dbReference type="OrthoDB" id="4167046at2"/>
<feature type="transmembrane region" description="Helical" evidence="6">
    <location>
        <begin position="123"/>
        <end position="142"/>
    </location>
</feature>
<keyword evidence="4 6" id="KW-1133">Transmembrane helix</keyword>
<comment type="similarity">
    <text evidence="2">Belongs to the EamA transporter family.</text>
</comment>
<evidence type="ECO:0000313" key="9">
    <source>
        <dbReference type="Proteomes" id="UP000235916"/>
    </source>
</evidence>
<dbReference type="Pfam" id="PF00892">
    <property type="entry name" value="EamA"/>
    <property type="match status" value="2"/>
</dbReference>
<protein>
    <submittedName>
        <fullName evidence="8">EamA family transporter</fullName>
    </submittedName>
</protein>
<feature type="transmembrane region" description="Helical" evidence="6">
    <location>
        <begin position="219"/>
        <end position="241"/>
    </location>
</feature>
<dbReference type="GO" id="GO:0016020">
    <property type="term" value="C:membrane"/>
    <property type="evidence" value="ECO:0007669"/>
    <property type="project" value="UniProtKB-SubCell"/>
</dbReference>
<dbReference type="EMBL" id="POSP01000004">
    <property type="protein sequence ID" value="PND36392.1"/>
    <property type="molecule type" value="Genomic_DNA"/>
</dbReference>
<evidence type="ECO:0000256" key="4">
    <source>
        <dbReference type="ARBA" id="ARBA00022989"/>
    </source>
</evidence>
<feature type="transmembrane region" description="Helical" evidence="6">
    <location>
        <begin position="281"/>
        <end position="298"/>
    </location>
</feature>
<organism evidence="8 9">
    <name type="scientific">Kinneretia aquatilis</name>
    <dbReference type="NCBI Taxonomy" id="2070761"/>
    <lineage>
        <taxon>Bacteria</taxon>
        <taxon>Pseudomonadati</taxon>
        <taxon>Pseudomonadota</taxon>
        <taxon>Betaproteobacteria</taxon>
        <taxon>Burkholderiales</taxon>
        <taxon>Sphaerotilaceae</taxon>
        <taxon>Roseateles</taxon>
    </lineage>
</organism>
<evidence type="ECO:0000256" key="1">
    <source>
        <dbReference type="ARBA" id="ARBA00004141"/>
    </source>
</evidence>
<feature type="transmembrane region" description="Helical" evidence="6">
    <location>
        <begin position="94"/>
        <end position="116"/>
    </location>
</feature>
<evidence type="ECO:0000259" key="7">
    <source>
        <dbReference type="Pfam" id="PF00892"/>
    </source>
</evidence>
<sequence>MNPRLALLLTLPPLLWAGNAVLGRLMVGSISPLALNGLRWALAALLLLPLSWRLLKQTELLRQRWAYLALTGFLGMGCYNALQYQALRSSSALNVTLIAASLPVWMLAIGALLFGVRPQRRQLLGALLSLAGVALVIARGQLTSLAQVHFVSGDLLMLLAILSWALYSWLLARPPASMRGEQRPHWDWAETLMAQLLFGLVFAGGMAGAEQALGSPAPIAWGSGLALTLIYVAVGPSLIAYRCWGLGVAQAGPAVAAFFGNLTPVFAGLMSAALLGEWPQWYHGAALGLIAAGIWVSSRVSSRVSPKKA</sequence>
<feature type="transmembrane region" description="Helical" evidence="6">
    <location>
        <begin position="64"/>
        <end position="82"/>
    </location>
</feature>
<dbReference type="Proteomes" id="UP000235916">
    <property type="component" value="Unassembled WGS sequence"/>
</dbReference>
<comment type="subcellular location">
    <subcellularLocation>
        <location evidence="1">Membrane</location>
        <topology evidence="1">Multi-pass membrane protein</topology>
    </subcellularLocation>
</comment>
<evidence type="ECO:0000256" key="3">
    <source>
        <dbReference type="ARBA" id="ARBA00022692"/>
    </source>
</evidence>
<evidence type="ECO:0000313" key="8">
    <source>
        <dbReference type="EMBL" id="PND36392.1"/>
    </source>
</evidence>
<feature type="transmembrane region" description="Helical" evidence="6">
    <location>
        <begin position="33"/>
        <end position="52"/>
    </location>
</feature>
<dbReference type="RefSeq" id="WP_102770165.1">
    <property type="nucleotide sequence ID" value="NZ_POSP01000004.1"/>
</dbReference>
<dbReference type="AlphaFoldDB" id="A0A2N8KSI8"/>
<feature type="domain" description="EamA" evidence="7">
    <location>
        <begin position="152"/>
        <end position="298"/>
    </location>
</feature>